<dbReference type="Pfam" id="PF00849">
    <property type="entry name" value="PseudoU_synth_2"/>
    <property type="match status" value="1"/>
</dbReference>
<keyword evidence="4 7" id="KW-0413">Isomerase</keyword>
<evidence type="ECO:0000256" key="1">
    <source>
        <dbReference type="ARBA" id="ARBA00000073"/>
    </source>
</evidence>
<dbReference type="InterPro" id="IPR006225">
    <property type="entry name" value="PsdUridine_synth_RluC/D"/>
</dbReference>
<name>A0A1B1YDV1_THEST</name>
<dbReference type="FunFam" id="3.30.2350.10:FF:000006">
    <property type="entry name" value="Pseudouridine synthase"/>
    <property type="match status" value="1"/>
</dbReference>
<comment type="catalytic activity">
    <reaction evidence="1 7">
        <text>a uridine in RNA = a pseudouridine in RNA</text>
        <dbReference type="Rhea" id="RHEA:48348"/>
        <dbReference type="Rhea" id="RHEA-COMP:12068"/>
        <dbReference type="Rhea" id="RHEA-COMP:12069"/>
        <dbReference type="ChEBI" id="CHEBI:65314"/>
        <dbReference type="ChEBI" id="CHEBI:65315"/>
    </reaction>
</comment>
<dbReference type="InterPro" id="IPR050188">
    <property type="entry name" value="RluA_PseudoU_synthase"/>
</dbReference>
<dbReference type="SUPFAM" id="SSF55174">
    <property type="entry name" value="Alpha-L RNA-binding motif"/>
    <property type="match status" value="1"/>
</dbReference>
<dbReference type="EMBL" id="CP014672">
    <property type="protein sequence ID" value="ANW98928.1"/>
    <property type="molecule type" value="Genomic_DNA"/>
</dbReference>
<evidence type="ECO:0000313" key="10">
    <source>
        <dbReference type="Proteomes" id="UP000092971"/>
    </source>
</evidence>
<dbReference type="InterPro" id="IPR020103">
    <property type="entry name" value="PsdUridine_synth_cat_dom_sf"/>
</dbReference>
<dbReference type="Gene3D" id="3.10.290.10">
    <property type="entry name" value="RNA-binding S4 domain"/>
    <property type="match status" value="1"/>
</dbReference>
<dbReference type="GO" id="GO:0120159">
    <property type="term" value="F:rRNA pseudouridine synthase activity"/>
    <property type="evidence" value="ECO:0007669"/>
    <property type="project" value="UniProtKB-ARBA"/>
</dbReference>
<sequence>MSENREIEITVDENEAGQRLDAFLSGKIPDVSRNYIQKLIEDNLVLVNGQSTKAKVRTYPGMKITVYVPQPEPLRVKPENIPLDIVYEDSDILIINKPRNMVVHPAPGNEDNTLVNAVLYHCGDSLSDINGIIRPGIVHRIDKDTTGLIAVAKNNKAHQSLALQLKEHSMKRVYDAIVEGIIREDRGVIDAPIGRHPVDRKKMAVVPGKGKEAITHFEVLERLKGATYVRLRLETGRTHQIRVHMAYINHPVYGDPLYGRSTKKLTGGQMLHARFLRLKHPTTGEYMEFEAELPEDFIKLLDFLRD</sequence>
<evidence type="ECO:0000256" key="5">
    <source>
        <dbReference type="PIRSR" id="PIRSR606225-1"/>
    </source>
</evidence>
<dbReference type="CDD" id="cd00165">
    <property type="entry name" value="S4"/>
    <property type="match status" value="1"/>
</dbReference>
<dbReference type="GO" id="GO:0003723">
    <property type="term" value="F:RNA binding"/>
    <property type="evidence" value="ECO:0007669"/>
    <property type="project" value="UniProtKB-KW"/>
</dbReference>
<feature type="active site" evidence="5">
    <location>
        <position position="142"/>
    </location>
</feature>
<dbReference type="SMART" id="SM00363">
    <property type="entry name" value="S4"/>
    <property type="match status" value="1"/>
</dbReference>
<dbReference type="AlphaFoldDB" id="A0A1B1YDV1"/>
<evidence type="ECO:0000259" key="8">
    <source>
        <dbReference type="SMART" id="SM00363"/>
    </source>
</evidence>
<evidence type="ECO:0000313" key="9">
    <source>
        <dbReference type="EMBL" id="ANW98928.1"/>
    </source>
</evidence>
<comment type="function">
    <text evidence="7">Responsible for synthesis of pseudouridine from uracil.</text>
</comment>
<dbReference type="PROSITE" id="PS50889">
    <property type="entry name" value="S4"/>
    <property type="match status" value="1"/>
</dbReference>
<dbReference type="InterPro" id="IPR002942">
    <property type="entry name" value="S4_RNA-bd"/>
</dbReference>
<dbReference type="Gene3D" id="3.30.2350.10">
    <property type="entry name" value="Pseudouridine synthase"/>
    <property type="match status" value="1"/>
</dbReference>
<gene>
    <name evidence="9" type="ORF">CSTERTH_07785</name>
</gene>
<keyword evidence="3 6" id="KW-0694">RNA-binding</keyword>
<dbReference type="InterPro" id="IPR036986">
    <property type="entry name" value="S4_RNA-bd_sf"/>
</dbReference>
<dbReference type="SUPFAM" id="SSF55120">
    <property type="entry name" value="Pseudouridine synthase"/>
    <property type="match status" value="1"/>
</dbReference>
<proteinExistence type="inferred from homology"/>
<dbReference type="InterPro" id="IPR006145">
    <property type="entry name" value="PsdUridine_synth_RsuA/RluA"/>
</dbReference>
<dbReference type="GO" id="GO:0000455">
    <property type="term" value="P:enzyme-directed rRNA pseudouridine synthesis"/>
    <property type="evidence" value="ECO:0007669"/>
    <property type="project" value="UniProtKB-ARBA"/>
</dbReference>
<evidence type="ECO:0000256" key="3">
    <source>
        <dbReference type="ARBA" id="ARBA00022884"/>
    </source>
</evidence>
<organism evidence="9 10">
    <name type="scientific">Thermoclostridium stercorarium subsp. thermolacticum DSM 2910</name>
    <dbReference type="NCBI Taxonomy" id="1121336"/>
    <lineage>
        <taxon>Bacteria</taxon>
        <taxon>Bacillati</taxon>
        <taxon>Bacillota</taxon>
        <taxon>Clostridia</taxon>
        <taxon>Eubacteriales</taxon>
        <taxon>Oscillospiraceae</taxon>
        <taxon>Thermoclostridium</taxon>
    </lineage>
</organism>
<dbReference type="PANTHER" id="PTHR21600">
    <property type="entry name" value="MITOCHONDRIAL RNA PSEUDOURIDINE SYNTHASE"/>
    <property type="match status" value="1"/>
</dbReference>
<protein>
    <recommendedName>
        <fullName evidence="7">Pseudouridine synthase</fullName>
        <ecNumber evidence="7">5.4.99.-</ecNumber>
    </recommendedName>
</protein>
<dbReference type="OrthoDB" id="9807829at2"/>
<evidence type="ECO:0000256" key="4">
    <source>
        <dbReference type="ARBA" id="ARBA00023235"/>
    </source>
</evidence>
<feature type="domain" description="RNA-binding S4" evidence="8">
    <location>
        <begin position="18"/>
        <end position="82"/>
    </location>
</feature>
<evidence type="ECO:0000256" key="7">
    <source>
        <dbReference type="RuleBase" id="RU362028"/>
    </source>
</evidence>
<dbReference type="Proteomes" id="UP000092971">
    <property type="component" value="Chromosome"/>
</dbReference>
<dbReference type="CDD" id="cd02869">
    <property type="entry name" value="PseudoU_synth_RluA_like"/>
    <property type="match status" value="1"/>
</dbReference>
<dbReference type="Pfam" id="PF01479">
    <property type="entry name" value="S4"/>
    <property type="match status" value="1"/>
</dbReference>
<dbReference type="NCBIfam" id="TIGR00005">
    <property type="entry name" value="rluA_subfam"/>
    <property type="match status" value="1"/>
</dbReference>
<reference evidence="9 10" key="1">
    <citation type="submission" date="2016-02" db="EMBL/GenBank/DDBJ databases">
        <title>Comparison of Clostridium stercorarium subspecies using comparative genomics and transcriptomics.</title>
        <authorList>
            <person name="Schellenberg J."/>
            <person name="Thallinger G."/>
            <person name="Levin D.B."/>
            <person name="Zhang X."/>
            <person name="Alvare G."/>
            <person name="Fristensky B."/>
            <person name="Sparling R."/>
        </authorList>
    </citation>
    <scope>NUCLEOTIDE SEQUENCE [LARGE SCALE GENOMIC DNA]</scope>
    <source>
        <strain evidence="9 10">DSM 2910</strain>
    </source>
</reference>
<dbReference type="EC" id="5.4.99.-" evidence="7"/>
<dbReference type="RefSeq" id="WP_015359263.1">
    <property type="nucleotide sequence ID" value="NZ_CP014672.1"/>
</dbReference>
<comment type="similarity">
    <text evidence="2 7">Belongs to the pseudouridine synthase RluA family.</text>
</comment>
<evidence type="ECO:0000256" key="2">
    <source>
        <dbReference type="ARBA" id="ARBA00010876"/>
    </source>
</evidence>
<evidence type="ECO:0000256" key="6">
    <source>
        <dbReference type="PROSITE-ProRule" id="PRU00182"/>
    </source>
</evidence>
<dbReference type="PANTHER" id="PTHR21600:SF44">
    <property type="entry name" value="RIBOSOMAL LARGE SUBUNIT PSEUDOURIDINE SYNTHASE D"/>
    <property type="match status" value="1"/>
</dbReference>
<accession>A0A1B1YDV1</accession>